<evidence type="ECO:0000256" key="1">
    <source>
        <dbReference type="SAM" id="MobiDB-lite"/>
    </source>
</evidence>
<feature type="compositionally biased region" description="Basic and acidic residues" evidence="1">
    <location>
        <begin position="276"/>
        <end position="297"/>
    </location>
</feature>
<feature type="transmembrane region" description="Helical" evidence="2">
    <location>
        <begin position="166"/>
        <end position="199"/>
    </location>
</feature>
<reference evidence="3 4" key="1">
    <citation type="journal article" date="2023" name="bioRxiv">
        <title>High-quality genome assemblies of four members of thePodospora anserinaspecies complex.</title>
        <authorList>
            <person name="Ament-Velasquez S.L."/>
            <person name="Vogan A.A."/>
            <person name="Wallerman O."/>
            <person name="Hartmann F."/>
            <person name="Gautier V."/>
            <person name="Silar P."/>
            <person name="Giraud T."/>
            <person name="Johannesson H."/>
        </authorList>
    </citation>
    <scope>NUCLEOTIDE SEQUENCE [LARGE SCALE GENOMIC DNA]</scope>
    <source>
        <strain evidence="3 4">CBS 112042</strain>
    </source>
</reference>
<dbReference type="RefSeq" id="XP_062735265.1">
    <property type="nucleotide sequence ID" value="XM_062876649.1"/>
</dbReference>
<comment type="caution">
    <text evidence="3">The sequence shown here is derived from an EMBL/GenBank/DDBJ whole genome shotgun (WGS) entry which is preliminary data.</text>
</comment>
<accession>A0ABR0FT50</accession>
<feature type="region of interest" description="Disordered" evidence="1">
    <location>
        <begin position="273"/>
        <end position="297"/>
    </location>
</feature>
<dbReference type="GeneID" id="87896131"/>
<evidence type="ECO:0000313" key="3">
    <source>
        <dbReference type="EMBL" id="KAK4646289.1"/>
    </source>
</evidence>
<keyword evidence="2" id="KW-0472">Membrane</keyword>
<keyword evidence="2" id="KW-1133">Transmembrane helix</keyword>
<protein>
    <submittedName>
        <fullName evidence="3">Uncharacterized protein</fullName>
    </submittedName>
</protein>
<feature type="transmembrane region" description="Helical" evidence="2">
    <location>
        <begin position="205"/>
        <end position="233"/>
    </location>
</feature>
<keyword evidence="2" id="KW-0812">Transmembrane</keyword>
<proteinExistence type="predicted"/>
<dbReference type="Proteomes" id="UP001322138">
    <property type="component" value="Unassembled WGS sequence"/>
</dbReference>
<evidence type="ECO:0000313" key="4">
    <source>
        <dbReference type="Proteomes" id="UP001322138"/>
    </source>
</evidence>
<keyword evidence="4" id="KW-1185">Reference proteome</keyword>
<sequence>MLCFSPRILSSTRTADNAYIDHGKAKSVNSPNISFCGFRRKDNDSGININTEKVNFSAHNYQAVDFAQLGFSCRRVIPFCGSRGKDYGVDISRDNAGNVNLNTCNYGAGVVCARDFCCCLSITITLAGALCFRDIDNHFGIDINGFRNLSIDSDDHSSTRASRFIAIAIAAIVTTIIVAVIVAIVAIFTAVTATVIAVISVLTAVVAVTATISSISITIASITAPVILMILIIPMSSHHLRHLKASGSEHAAEQRAGKFVSIDALGHQLSWGAAEDGCHGGSESDRREEGDGGRKGELTDRVSSWYRLKVIVSCKRTFMLVIVRRV</sequence>
<organism evidence="3 4">
    <name type="scientific">Podospora bellae-mahoneyi</name>
    <dbReference type="NCBI Taxonomy" id="2093777"/>
    <lineage>
        <taxon>Eukaryota</taxon>
        <taxon>Fungi</taxon>
        <taxon>Dikarya</taxon>
        <taxon>Ascomycota</taxon>
        <taxon>Pezizomycotina</taxon>
        <taxon>Sordariomycetes</taxon>
        <taxon>Sordariomycetidae</taxon>
        <taxon>Sordariales</taxon>
        <taxon>Podosporaceae</taxon>
        <taxon>Podospora</taxon>
    </lineage>
</organism>
<evidence type="ECO:0000256" key="2">
    <source>
        <dbReference type="SAM" id="Phobius"/>
    </source>
</evidence>
<gene>
    <name evidence="3" type="ORF">QC761_209130</name>
</gene>
<name>A0ABR0FT50_9PEZI</name>
<dbReference type="EMBL" id="JAFFGZ010000004">
    <property type="protein sequence ID" value="KAK4646289.1"/>
    <property type="molecule type" value="Genomic_DNA"/>
</dbReference>